<dbReference type="EMBL" id="QLNT01000006">
    <property type="protein sequence ID" value="KAF3073716.1"/>
    <property type="molecule type" value="Genomic_DNA"/>
</dbReference>
<protein>
    <submittedName>
        <fullName evidence="4">Quinone oxidoreductase-like protein</fullName>
    </submittedName>
</protein>
<organism evidence="4 5">
    <name type="scientific">Trichoderma lentiforme</name>
    <dbReference type="NCBI Taxonomy" id="1567552"/>
    <lineage>
        <taxon>Eukaryota</taxon>
        <taxon>Fungi</taxon>
        <taxon>Dikarya</taxon>
        <taxon>Ascomycota</taxon>
        <taxon>Pezizomycotina</taxon>
        <taxon>Sordariomycetes</taxon>
        <taxon>Hypocreomycetidae</taxon>
        <taxon>Hypocreales</taxon>
        <taxon>Hypocreaceae</taxon>
        <taxon>Trichoderma</taxon>
    </lineage>
</organism>
<feature type="region of interest" description="Disordered" evidence="2">
    <location>
        <begin position="431"/>
        <end position="461"/>
    </location>
</feature>
<dbReference type="InterPro" id="IPR011032">
    <property type="entry name" value="GroES-like_sf"/>
</dbReference>
<accession>A0A9P4XGW2</accession>
<evidence type="ECO:0000259" key="3">
    <source>
        <dbReference type="SMART" id="SM00829"/>
    </source>
</evidence>
<reference evidence="4 5" key="1">
    <citation type="submission" date="2018-06" db="EMBL/GenBank/DDBJ databases">
        <title>Genome analysis of cellulolytic fungus Trichoderma lentiforme CFAM-422.</title>
        <authorList>
            <person name="Steindorff A.S."/>
            <person name="Formighieri E.F."/>
            <person name="Midorikawa G.E.O."/>
            <person name="Tamietti M.S."/>
            <person name="Ramos E.Z."/>
            <person name="Silva A.S."/>
            <person name="Bon E.P.S."/>
            <person name="Mendes T.D."/>
            <person name="Damaso M.C.T."/>
            <person name="Favaro L.C.L."/>
        </authorList>
    </citation>
    <scope>NUCLEOTIDE SEQUENCE [LARGE SCALE GENOMIC DNA]</scope>
    <source>
        <strain evidence="4 5">CFAM-422</strain>
    </source>
</reference>
<dbReference type="PANTHER" id="PTHR44573">
    <property type="entry name" value="NADPH-DEPENDENT ALKENAL/ONE OXIDOREDUCTASE, CHLOROPLASTIC"/>
    <property type="match status" value="1"/>
</dbReference>
<keyword evidence="1" id="KW-0560">Oxidoreductase</keyword>
<dbReference type="InterPro" id="IPR044626">
    <property type="entry name" value="AOR-like"/>
</dbReference>
<keyword evidence="5" id="KW-1185">Reference proteome</keyword>
<dbReference type="Proteomes" id="UP000801864">
    <property type="component" value="Unassembled WGS sequence"/>
</dbReference>
<evidence type="ECO:0000256" key="2">
    <source>
        <dbReference type="SAM" id="MobiDB-lite"/>
    </source>
</evidence>
<dbReference type="InterPro" id="IPR020843">
    <property type="entry name" value="ER"/>
</dbReference>
<feature type="domain" description="Enoyl reductase (ER)" evidence="3">
    <location>
        <begin position="16"/>
        <end position="333"/>
    </location>
</feature>
<evidence type="ECO:0000256" key="1">
    <source>
        <dbReference type="ARBA" id="ARBA00023002"/>
    </source>
</evidence>
<evidence type="ECO:0000313" key="5">
    <source>
        <dbReference type="Proteomes" id="UP000801864"/>
    </source>
</evidence>
<sequence length="567" mass="61342">MDIPTTMRSLVAPRQGGPEVYEVRELPVPSITLPTHVLLKMHAAAANTGELQAVAGKMKLFHSPKYPAQIGAEGSGVVVAVGPGVKDLKVGDEVFGAYIDKPMFRFPPPGFISEYAVAEERFLLRKPAHLSPEEAAAMTAVVVTSYQTWRRALQLMGADSLEGKTVYIPAGLSSTGAMAAQVARNVFGAARIITTVSTPKLALVEQYLPGIYDQVIDYKTQRPRDQVSPGSVDVMYNTQWNSMDEGIPLLNPKTGVLISITSAPSKATAKKIIGADRFSWWIGLLLDLAQLVYWWKLRGTSIKYEMVSGSLEIREDLEKAGEIVALGKVKPVMRTAELGDLKAVKKGSMATLLKRKRSAGELCPPSADNSMMVLDAPALHSRTLKRYRDNRPSDEEVHRKFYEWRAHHRLSPNSSCLPAEHTLDLLYSAQQRPSQGQQQQPQDPVVEQPAANANSNGQQQQSLHRFWDIHGSEPSSGTSSPGIANPLAPPTNCEDCGAALAGSDDDGMDVDGGSVHDTDTACGACGKHVCFSCSVSNLGEQKRCLQCAGRRVWIGGIGWTNAGVSVC</sequence>
<comment type="caution">
    <text evidence="4">The sequence shown here is derived from an EMBL/GenBank/DDBJ whole genome shotgun (WGS) entry which is preliminary data.</text>
</comment>
<dbReference type="SUPFAM" id="SSF51735">
    <property type="entry name" value="NAD(P)-binding Rossmann-fold domains"/>
    <property type="match status" value="1"/>
</dbReference>
<dbReference type="PANTHER" id="PTHR44573:SF1">
    <property type="entry name" value="NADPH-DEPENDENT ALKENAL_ONE OXIDOREDUCTASE, CHLOROPLASTIC"/>
    <property type="match status" value="1"/>
</dbReference>
<dbReference type="Pfam" id="PF08240">
    <property type="entry name" value="ADH_N"/>
    <property type="match status" value="1"/>
</dbReference>
<dbReference type="InterPro" id="IPR013154">
    <property type="entry name" value="ADH-like_N"/>
</dbReference>
<dbReference type="SUPFAM" id="SSF50129">
    <property type="entry name" value="GroES-like"/>
    <property type="match status" value="1"/>
</dbReference>
<gene>
    <name evidence="4" type="ORF">CFAM422_003975</name>
</gene>
<dbReference type="SMART" id="SM00829">
    <property type="entry name" value="PKS_ER"/>
    <property type="match status" value="1"/>
</dbReference>
<dbReference type="AlphaFoldDB" id="A0A9P4XGW2"/>
<dbReference type="InterPro" id="IPR036291">
    <property type="entry name" value="NAD(P)-bd_dom_sf"/>
</dbReference>
<name>A0A9P4XGW2_9HYPO</name>
<dbReference type="CDD" id="cd05289">
    <property type="entry name" value="MDR_like_2"/>
    <property type="match status" value="1"/>
</dbReference>
<evidence type="ECO:0000313" key="4">
    <source>
        <dbReference type="EMBL" id="KAF3073716.1"/>
    </source>
</evidence>
<dbReference type="Gene3D" id="3.40.50.720">
    <property type="entry name" value="NAD(P)-binding Rossmann-like Domain"/>
    <property type="match status" value="1"/>
</dbReference>
<dbReference type="GO" id="GO:0016628">
    <property type="term" value="F:oxidoreductase activity, acting on the CH-CH group of donors, NAD or NADP as acceptor"/>
    <property type="evidence" value="ECO:0007669"/>
    <property type="project" value="InterPro"/>
</dbReference>
<dbReference type="Gene3D" id="3.90.180.10">
    <property type="entry name" value="Medium-chain alcohol dehydrogenases, catalytic domain"/>
    <property type="match status" value="1"/>
</dbReference>
<proteinExistence type="predicted"/>